<evidence type="ECO:0000256" key="9">
    <source>
        <dbReference type="ARBA" id="ARBA00023224"/>
    </source>
</evidence>
<evidence type="ECO:0000256" key="11">
    <source>
        <dbReference type="SAM" id="Phobius"/>
    </source>
</evidence>
<keyword evidence="6" id="KW-0297">G-protein coupled receptor</keyword>
<dbReference type="GeneID" id="62197338"/>
<accession>A0A875SAD6</accession>
<organism evidence="12 13">
    <name type="scientific">Eeniella nana</name>
    <name type="common">Yeast</name>
    <name type="synonym">Brettanomyces nanus</name>
    <dbReference type="NCBI Taxonomy" id="13502"/>
    <lineage>
        <taxon>Eukaryota</taxon>
        <taxon>Fungi</taxon>
        <taxon>Dikarya</taxon>
        <taxon>Ascomycota</taxon>
        <taxon>Saccharomycotina</taxon>
        <taxon>Pichiomycetes</taxon>
        <taxon>Pichiales</taxon>
        <taxon>Pichiaceae</taxon>
        <taxon>Brettanomyces</taxon>
    </lineage>
</organism>
<evidence type="ECO:0000256" key="8">
    <source>
        <dbReference type="ARBA" id="ARBA00023170"/>
    </source>
</evidence>
<dbReference type="OrthoDB" id="2874149at2759"/>
<evidence type="ECO:0000256" key="3">
    <source>
        <dbReference type="ARBA" id="ARBA00022507"/>
    </source>
</evidence>
<evidence type="ECO:0000256" key="10">
    <source>
        <dbReference type="SAM" id="MobiDB-lite"/>
    </source>
</evidence>
<comment type="similarity">
    <text evidence="2">Belongs to the G-protein coupled receptor 4 family.</text>
</comment>
<evidence type="ECO:0000256" key="5">
    <source>
        <dbReference type="ARBA" id="ARBA00022989"/>
    </source>
</evidence>
<reference evidence="12" key="1">
    <citation type="submission" date="2020-10" db="EMBL/GenBank/DDBJ databases">
        <authorList>
            <person name="Roach M.J.R."/>
        </authorList>
    </citation>
    <scope>NUCLEOTIDE SEQUENCE</scope>
    <source>
        <strain evidence="12">CBS 1945</strain>
    </source>
</reference>
<feature type="transmembrane region" description="Helical" evidence="11">
    <location>
        <begin position="35"/>
        <end position="56"/>
    </location>
</feature>
<evidence type="ECO:0000256" key="7">
    <source>
        <dbReference type="ARBA" id="ARBA00023136"/>
    </source>
</evidence>
<dbReference type="EMBL" id="CP064815">
    <property type="protein sequence ID" value="QPG76549.1"/>
    <property type="molecule type" value="Genomic_DNA"/>
</dbReference>
<dbReference type="PANTHER" id="PTHR28097:SF1">
    <property type="entry name" value="PHEROMONE A FACTOR RECEPTOR"/>
    <property type="match status" value="1"/>
</dbReference>
<evidence type="ECO:0000256" key="4">
    <source>
        <dbReference type="ARBA" id="ARBA00022692"/>
    </source>
</evidence>
<dbReference type="KEGG" id="bnn:FOA43_003938"/>
<feature type="transmembrane region" description="Helical" evidence="11">
    <location>
        <begin position="116"/>
        <end position="145"/>
    </location>
</feature>
<sequence>MNLKGLVDVAVWGGNDYVSVWDGKGWCDLMVRLEIGAYIGCYTCIFCILLNLLMIFMVNKATIWWFGHKKTRLGIEIFCSIVFPIIIIGISNVALSRRYSIYQISGCTMSFSKDRVAILVFFAWIFVWCILDFILSVGTLVLFFFKRKAAKDILVCTNSGMSMKRFLRLLIFCIFILAVLILTCINVGIRLQGLSSDFYAPDFHSKIFYNDILRYAHNSRVDLDKWIFIACSFIGFVAFGTGLDASKMYIDGIKKLPYGYKVVSKTEEWRNKYREKAKETFFAQHFGIYSDKTKDNLDTGISSVTYTPNEDYPNKEDSAVATQNYSPSTESPTNTAYEDNEKVERYINDAIDAEEIQFNFPADLERAKNALNPDAEQ</sequence>
<name>A0A875SAD6_EENNA</name>
<dbReference type="InterPro" id="IPR001499">
    <property type="entry name" value="GPCR_STE3"/>
</dbReference>
<keyword evidence="3" id="KW-0589">Pheromone response</keyword>
<feature type="transmembrane region" description="Helical" evidence="11">
    <location>
        <begin position="226"/>
        <end position="245"/>
    </location>
</feature>
<feature type="compositionally biased region" description="Polar residues" evidence="10">
    <location>
        <begin position="320"/>
        <end position="337"/>
    </location>
</feature>
<keyword evidence="5 11" id="KW-1133">Transmembrane helix</keyword>
<dbReference type="GO" id="GO:0000750">
    <property type="term" value="P:pheromone-dependent signal transduction involved in conjugation with cellular fusion"/>
    <property type="evidence" value="ECO:0007669"/>
    <property type="project" value="TreeGrafter"/>
</dbReference>
<dbReference type="GO" id="GO:0005886">
    <property type="term" value="C:plasma membrane"/>
    <property type="evidence" value="ECO:0007669"/>
    <property type="project" value="TreeGrafter"/>
</dbReference>
<evidence type="ECO:0000313" key="12">
    <source>
        <dbReference type="EMBL" id="QPG76549.1"/>
    </source>
</evidence>
<proteinExistence type="inferred from homology"/>
<evidence type="ECO:0000256" key="6">
    <source>
        <dbReference type="ARBA" id="ARBA00023040"/>
    </source>
</evidence>
<protein>
    <submittedName>
        <fullName evidence="12">Uncharacterized protein</fullName>
    </submittedName>
</protein>
<keyword evidence="7 11" id="KW-0472">Membrane</keyword>
<evidence type="ECO:0000256" key="1">
    <source>
        <dbReference type="ARBA" id="ARBA00004141"/>
    </source>
</evidence>
<dbReference type="AlphaFoldDB" id="A0A875SAD6"/>
<evidence type="ECO:0000256" key="2">
    <source>
        <dbReference type="ARBA" id="ARBA00011085"/>
    </source>
</evidence>
<dbReference type="Proteomes" id="UP000662931">
    <property type="component" value="Chromosome 4"/>
</dbReference>
<dbReference type="RefSeq" id="XP_038780114.1">
    <property type="nucleotide sequence ID" value="XM_038924186.1"/>
</dbReference>
<dbReference type="GO" id="GO:0004932">
    <property type="term" value="F:mating-type factor pheromone receptor activity"/>
    <property type="evidence" value="ECO:0007669"/>
    <property type="project" value="InterPro"/>
</dbReference>
<evidence type="ECO:0000313" key="13">
    <source>
        <dbReference type="Proteomes" id="UP000662931"/>
    </source>
</evidence>
<feature type="transmembrane region" description="Helical" evidence="11">
    <location>
        <begin position="166"/>
        <end position="189"/>
    </location>
</feature>
<dbReference type="PANTHER" id="PTHR28097">
    <property type="entry name" value="PHEROMONE A FACTOR RECEPTOR"/>
    <property type="match status" value="1"/>
</dbReference>
<gene>
    <name evidence="12" type="ORF">FOA43_003938</name>
</gene>
<feature type="region of interest" description="Disordered" evidence="10">
    <location>
        <begin position="308"/>
        <end position="340"/>
    </location>
</feature>
<feature type="transmembrane region" description="Helical" evidence="11">
    <location>
        <begin position="77"/>
        <end position="96"/>
    </location>
</feature>
<dbReference type="PRINTS" id="PR00899">
    <property type="entry name" value="GPCRSTE3"/>
</dbReference>
<comment type="subcellular location">
    <subcellularLocation>
        <location evidence="1">Membrane</location>
        <topology evidence="1">Multi-pass membrane protein</topology>
    </subcellularLocation>
</comment>
<dbReference type="Pfam" id="PF02076">
    <property type="entry name" value="STE3"/>
    <property type="match status" value="1"/>
</dbReference>
<keyword evidence="13" id="KW-1185">Reference proteome</keyword>
<keyword evidence="4 11" id="KW-0812">Transmembrane</keyword>
<keyword evidence="8" id="KW-0675">Receptor</keyword>
<keyword evidence="9" id="KW-0807">Transducer</keyword>